<keyword evidence="6" id="KW-1185">Reference proteome</keyword>
<dbReference type="PANTHER" id="PTHR40633">
    <property type="entry name" value="MATRIX PROTEIN, PUTATIVE (AFU_ORTHOLOGUE AFUA_8G05410)-RELATED"/>
    <property type="match status" value="1"/>
</dbReference>
<evidence type="ECO:0000256" key="2">
    <source>
        <dbReference type="SAM" id="MobiDB-lite"/>
    </source>
</evidence>
<dbReference type="RefSeq" id="XP_040681083.1">
    <property type="nucleotide sequence ID" value="XM_040820740.1"/>
</dbReference>
<dbReference type="Proteomes" id="UP000030816">
    <property type="component" value="Unassembled WGS sequence"/>
</dbReference>
<feature type="region of interest" description="Disordered" evidence="2">
    <location>
        <begin position="152"/>
        <end position="201"/>
    </location>
</feature>
<gene>
    <name evidence="5" type="ORF">MAM_01941</name>
</gene>
<feature type="signal peptide" evidence="3">
    <location>
        <begin position="1"/>
        <end position="16"/>
    </location>
</feature>
<dbReference type="AlphaFoldDB" id="A0A0B2X2P5"/>
<dbReference type="InterPro" id="IPR052982">
    <property type="entry name" value="SRP1/TIP1-like"/>
</dbReference>
<dbReference type="OrthoDB" id="5589325at2759"/>
<dbReference type="HOGENOM" id="CLU_065618_0_0_1"/>
<dbReference type="InterPro" id="IPR018466">
    <property type="entry name" value="Kre9/Knh1-like_N"/>
</dbReference>
<feature type="domain" description="Yeast cell wall synthesis Kre9/Knh1-like N-terminal" evidence="4">
    <location>
        <begin position="24"/>
        <end position="102"/>
    </location>
</feature>
<evidence type="ECO:0000313" key="6">
    <source>
        <dbReference type="Proteomes" id="UP000030816"/>
    </source>
</evidence>
<protein>
    <submittedName>
        <fullName evidence="5">Extracellular matrix protein</fullName>
    </submittedName>
</protein>
<feature type="chain" id="PRO_5002078857" evidence="3">
    <location>
        <begin position="17"/>
        <end position="224"/>
    </location>
</feature>
<feature type="compositionally biased region" description="Low complexity" evidence="2">
    <location>
        <begin position="152"/>
        <end position="170"/>
    </location>
</feature>
<dbReference type="STRING" id="1081103.A0A0B2X2P5"/>
<name>A0A0B2X2P5_METAS</name>
<evidence type="ECO:0000256" key="3">
    <source>
        <dbReference type="SAM" id="SignalP"/>
    </source>
</evidence>
<evidence type="ECO:0000256" key="1">
    <source>
        <dbReference type="ARBA" id="ARBA00022729"/>
    </source>
</evidence>
<dbReference type="Pfam" id="PF10342">
    <property type="entry name" value="Kre9_KNH"/>
    <property type="match status" value="1"/>
</dbReference>
<proteinExistence type="predicted"/>
<organism evidence="5 6">
    <name type="scientific">Metarhizium album (strain ARSEF 1941)</name>
    <dbReference type="NCBI Taxonomy" id="1081103"/>
    <lineage>
        <taxon>Eukaryota</taxon>
        <taxon>Fungi</taxon>
        <taxon>Dikarya</taxon>
        <taxon>Ascomycota</taxon>
        <taxon>Pezizomycotina</taxon>
        <taxon>Sordariomycetes</taxon>
        <taxon>Hypocreomycetidae</taxon>
        <taxon>Hypocreales</taxon>
        <taxon>Clavicipitaceae</taxon>
        <taxon>Metarhizium</taxon>
    </lineage>
</organism>
<dbReference type="EMBL" id="AZHE01000003">
    <property type="protein sequence ID" value="KHO00018.1"/>
    <property type="molecule type" value="Genomic_DNA"/>
</dbReference>
<dbReference type="GeneID" id="63736396"/>
<comment type="caution">
    <text evidence="5">The sequence shown here is derived from an EMBL/GenBank/DDBJ whole genome shotgun (WGS) entry which is preliminary data.</text>
</comment>
<evidence type="ECO:0000313" key="5">
    <source>
        <dbReference type="EMBL" id="KHO00018.1"/>
    </source>
</evidence>
<sequence length="224" mass="22683">MKLALVLSALVAFVAAQKPEFLNSNYQITENQPFNVKFSGSSKYTISLQTGPRSDLKSLKTLDTDASNGSADIVLSGVPSGTYALKIEDNADPANFNYSPQFAYVGTGAPLTTSSASTTGSSTGPATVSSSRASSAASTVVSSLARSTESSIRSSIESSTTVSSVANATSGAKNSSTPARSTASQSLSSTRSTTAVPTTIPNAGIRATPMAFVVGVVAALAYLA</sequence>
<reference evidence="5 6" key="1">
    <citation type="journal article" date="2014" name="Proc. Natl. Acad. Sci. U.S.A.">
        <title>Trajectory and genomic determinants of fungal-pathogen speciation and host adaptation.</title>
        <authorList>
            <person name="Hu X."/>
            <person name="Xiao G."/>
            <person name="Zheng P."/>
            <person name="Shang Y."/>
            <person name="Su Y."/>
            <person name="Zhang X."/>
            <person name="Liu X."/>
            <person name="Zhan S."/>
            <person name="St Leger R.J."/>
            <person name="Wang C."/>
        </authorList>
    </citation>
    <scope>NUCLEOTIDE SEQUENCE [LARGE SCALE GENOMIC DNA]</scope>
    <source>
        <strain evidence="5 6">ARSEF 1941</strain>
    </source>
</reference>
<evidence type="ECO:0000259" key="4">
    <source>
        <dbReference type="Pfam" id="PF10342"/>
    </source>
</evidence>
<accession>A0A0B2X2P5</accession>
<keyword evidence="1 3" id="KW-0732">Signal</keyword>
<feature type="compositionally biased region" description="Low complexity" evidence="2">
    <location>
        <begin position="179"/>
        <end position="195"/>
    </location>
</feature>
<dbReference type="PANTHER" id="PTHR40633:SF1">
    <property type="entry name" value="GPI ANCHORED SERINE-THREONINE RICH PROTEIN (AFU_ORTHOLOGUE AFUA_1G03630)"/>
    <property type="match status" value="1"/>
</dbReference>